<dbReference type="InterPro" id="IPR018912">
    <property type="entry name" value="DUF2478"/>
</dbReference>
<organism evidence="1 2">
    <name type="scientific">Roseivivax isoporae LMG 25204</name>
    <dbReference type="NCBI Taxonomy" id="1449351"/>
    <lineage>
        <taxon>Bacteria</taxon>
        <taxon>Pseudomonadati</taxon>
        <taxon>Pseudomonadota</taxon>
        <taxon>Alphaproteobacteria</taxon>
        <taxon>Rhodobacterales</taxon>
        <taxon>Roseobacteraceae</taxon>
        <taxon>Roseivivax</taxon>
    </lineage>
</organism>
<evidence type="ECO:0000313" key="2">
    <source>
        <dbReference type="Proteomes" id="UP000023430"/>
    </source>
</evidence>
<gene>
    <name evidence="1" type="ORF">RISW2_15875</name>
</gene>
<dbReference type="PATRIC" id="fig|1449351.3.peg.734"/>
<keyword evidence="2" id="KW-1185">Reference proteome</keyword>
<protein>
    <submittedName>
        <fullName evidence="1">3-dehydroquinate dehydratase</fullName>
    </submittedName>
</protein>
<sequence>MLGFFTCRQRGGTDPMVAALARRLQQAGLHLAGAVQENIERPGRRHCHMELHVLAGTRRVRISQDLGEHARGCRLDPDGLERAAAMVAGALDARVDLLIVNKFGKQECDGRGFLPVIGEALSQGVPVLVSVSDANRAAFLQIADGMAEELAPEPEALFAWARARVRDRAA</sequence>
<dbReference type="InterPro" id="IPR027417">
    <property type="entry name" value="P-loop_NTPase"/>
</dbReference>
<reference evidence="1 2" key="1">
    <citation type="submission" date="2014-01" db="EMBL/GenBank/DDBJ databases">
        <title>Roseivivax isoporae LMG 25204 Genome Sequencing.</title>
        <authorList>
            <person name="Lai Q."/>
            <person name="Li G."/>
            <person name="Shao Z."/>
        </authorList>
    </citation>
    <scope>NUCLEOTIDE SEQUENCE [LARGE SCALE GENOMIC DNA]</scope>
    <source>
        <strain evidence="1 2">LMG 25204</strain>
    </source>
</reference>
<proteinExistence type="predicted"/>
<comment type="caution">
    <text evidence="1">The sequence shown here is derived from an EMBL/GenBank/DDBJ whole genome shotgun (WGS) entry which is preliminary data.</text>
</comment>
<dbReference type="RefSeq" id="WP_043766737.1">
    <property type="nucleotide sequence ID" value="NZ_JAME01000004.1"/>
</dbReference>
<evidence type="ECO:0000313" key="1">
    <source>
        <dbReference type="EMBL" id="ETX30313.1"/>
    </source>
</evidence>
<dbReference type="EMBL" id="JAME01000004">
    <property type="protein sequence ID" value="ETX30313.1"/>
    <property type="molecule type" value="Genomic_DNA"/>
</dbReference>
<dbReference type="Proteomes" id="UP000023430">
    <property type="component" value="Unassembled WGS sequence"/>
</dbReference>
<dbReference type="STRING" id="1449351.RISW2_15875"/>
<accession>X7FC41</accession>
<dbReference type="AlphaFoldDB" id="X7FC41"/>
<dbReference type="Pfam" id="PF10649">
    <property type="entry name" value="DUF2478"/>
    <property type="match status" value="1"/>
</dbReference>
<name>X7FC41_9RHOB</name>
<dbReference type="OrthoDB" id="5918880at2"/>
<dbReference type="eggNOG" id="COG1618">
    <property type="taxonomic scope" value="Bacteria"/>
</dbReference>
<dbReference type="Gene3D" id="3.40.50.300">
    <property type="entry name" value="P-loop containing nucleotide triphosphate hydrolases"/>
    <property type="match status" value="1"/>
</dbReference>